<feature type="domain" description="TIL" evidence="2">
    <location>
        <begin position="90"/>
        <end position="151"/>
    </location>
</feature>
<reference evidence="3 4" key="1">
    <citation type="submission" date="2020-04" db="EMBL/GenBank/DDBJ databases">
        <authorList>
            <person name="Wallbank WR R."/>
            <person name="Pardo Diaz C."/>
            <person name="Kozak K."/>
            <person name="Martin S."/>
            <person name="Jiggins C."/>
            <person name="Moest M."/>
            <person name="Warren A I."/>
            <person name="Byers J.R.P. K."/>
            <person name="Montejo-Kovacevich G."/>
            <person name="Yen C E."/>
        </authorList>
    </citation>
    <scope>NUCLEOTIDE SEQUENCE [LARGE SCALE GENOMIC DNA]</scope>
</reference>
<organism evidence="3 4">
    <name type="scientific">Arctia plantaginis</name>
    <name type="common">Wood tiger moth</name>
    <name type="synonym">Phalaena plantaginis</name>
    <dbReference type="NCBI Taxonomy" id="874455"/>
    <lineage>
        <taxon>Eukaryota</taxon>
        <taxon>Metazoa</taxon>
        <taxon>Ecdysozoa</taxon>
        <taxon>Arthropoda</taxon>
        <taxon>Hexapoda</taxon>
        <taxon>Insecta</taxon>
        <taxon>Pterygota</taxon>
        <taxon>Neoptera</taxon>
        <taxon>Endopterygota</taxon>
        <taxon>Lepidoptera</taxon>
        <taxon>Glossata</taxon>
        <taxon>Ditrysia</taxon>
        <taxon>Noctuoidea</taxon>
        <taxon>Erebidae</taxon>
        <taxon>Arctiinae</taxon>
        <taxon>Arctia</taxon>
    </lineage>
</organism>
<accession>A0A8S1AGM0</accession>
<feature type="chain" id="PRO_5035843927" description="TIL domain-containing protein" evidence="1">
    <location>
        <begin position="19"/>
        <end position="156"/>
    </location>
</feature>
<protein>
    <recommendedName>
        <fullName evidence="2">TIL domain-containing protein</fullName>
    </recommendedName>
</protein>
<dbReference type="Proteomes" id="UP000494256">
    <property type="component" value="Unassembled WGS sequence"/>
</dbReference>
<feature type="signal peptide" evidence="1">
    <location>
        <begin position="1"/>
        <end position="18"/>
    </location>
</feature>
<dbReference type="EMBL" id="CADEBD010000314">
    <property type="protein sequence ID" value="CAB3243985.1"/>
    <property type="molecule type" value="Genomic_DNA"/>
</dbReference>
<dbReference type="OrthoDB" id="8964853at2759"/>
<dbReference type="Gene3D" id="2.10.25.10">
    <property type="entry name" value="Laminin"/>
    <property type="match status" value="2"/>
</dbReference>
<keyword evidence="1" id="KW-0732">Signal</keyword>
<dbReference type="AlphaFoldDB" id="A0A8S1AGM0"/>
<evidence type="ECO:0000256" key="1">
    <source>
        <dbReference type="SAM" id="SignalP"/>
    </source>
</evidence>
<evidence type="ECO:0000259" key="2">
    <source>
        <dbReference type="Pfam" id="PF01826"/>
    </source>
</evidence>
<gene>
    <name evidence="3" type="ORF">APLA_LOCUS10619</name>
</gene>
<name>A0A8S1AGM0_ARCPL</name>
<dbReference type="Pfam" id="PF01826">
    <property type="entry name" value="TIL"/>
    <property type="match status" value="1"/>
</dbReference>
<evidence type="ECO:0000313" key="4">
    <source>
        <dbReference type="Proteomes" id="UP000494256"/>
    </source>
</evidence>
<evidence type="ECO:0000313" key="3">
    <source>
        <dbReference type="EMBL" id="CAB3243985.1"/>
    </source>
</evidence>
<comment type="caution">
    <text evidence="3">The sequence shown here is derived from an EMBL/GenBank/DDBJ whole genome shotgun (WGS) entry which is preliminary data.</text>
</comment>
<proteinExistence type="predicted"/>
<dbReference type="InterPro" id="IPR002919">
    <property type="entry name" value="TIL_dom"/>
</dbReference>
<sequence length="156" mass="17360">MTRAVLIIFCVIATVIRSTEQLTCGPNEDLVKCPAKCLSDYCPKHAEEDRRCEKPKVCGEPKCKCGFNMRRAENRACISTRDCPPFPCTAPNTEYVSCPSYCPTDDCSQATPDGSCPIFGYNLIVVECFPQCRCISGYWKNNGTCVPYSECPQNKN</sequence>